<organism evidence="6 7">
    <name type="scientific">Myxococcus landrumensis</name>
    <dbReference type="NCBI Taxonomy" id="2813577"/>
    <lineage>
        <taxon>Bacteria</taxon>
        <taxon>Pseudomonadati</taxon>
        <taxon>Myxococcota</taxon>
        <taxon>Myxococcia</taxon>
        <taxon>Myxococcales</taxon>
        <taxon>Cystobacterineae</taxon>
        <taxon>Myxococcaceae</taxon>
        <taxon>Myxococcus</taxon>
    </lineage>
</organism>
<dbReference type="Proteomes" id="UP000663090">
    <property type="component" value="Chromosome"/>
</dbReference>
<feature type="domain" description="Carrier" evidence="5">
    <location>
        <begin position="42"/>
        <end position="117"/>
    </location>
</feature>
<evidence type="ECO:0000256" key="2">
    <source>
        <dbReference type="ARBA" id="ARBA00022450"/>
    </source>
</evidence>
<name>A0ABX7NII1_9BACT</name>
<dbReference type="InterPro" id="IPR020806">
    <property type="entry name" value="PKS_PP-bd"/>
</dbReference>
<dbReference type="PANTHER" id="PTHR45527:SF14">
    <property type="entry name" value="PLIPASTATIN SYNTHASE SUBUNIT B"/>
    <property type="match status" value="1"/>
</dbReference>
<reference evidence="6 7" key="1">
    <citation type="submission" date="2021-02" db="EMBL/GenBank/DDBJ databases">
        <title>De Novo genome assembly of isolated myxobacteria.</title>
        <authorList>
            <person name="Stevens D.C."/>
        </authorList>
    </citation>
    <scope>NUCLEOTIDE SEQUENCE [LARGE SCALE GENOMIC DNA]</scope>
    <source>
        <strain evidence="6 7">SCHIC003</strain>
    </source>
</reference>
<keyword evidence="3" id="KW-0597">Phosphoprotein</keyword>
<feature type="region of interest" description="Disordered" evidence="4">
    <location>
        <begin position="407"/>
        <end position="439"/>
    </location>
</feature>
<dbReference type="PROSITE" id="PS00012">
    <property type="entry name" value="PHOSPHOPANTETHEINE"/>
    <property type="match status" value="1"/>
</dbReference>
<comment type="cofactor">
    <cofactor evidence="1">
        <name>pantetheine 4'-phosphate</name>
        <dbReference type="ChEBI" id="CHEBI:47942"/>
    </cofactor>
</comment>
<dbReference type="SUPFAM" id="SSF52777">
    <property type="entry name" value="CoA-dependent acyltransferases"/>
    <property type="match status" value="2"/>
</dbReference>
<dbReference type="CDD" id="cd19531">
    <property type="entry name" value="LCL_NRPS-like"/>
    <property type="match status" value="1"/>
</dbReference>
<proteinExistence type="predicted"/>
<evidence type="ECO:0000256" key="3">
    <source>
        <dbReference type="ARBA" id="ARBA00022553"/>
    </source>
</evidence>
<keyword evidence="2" id="KW-0596">Phosphopantetheine</keyword>
<dbReference type="Gene3D" id="3.30.559.10">
    <property type="entry name" value="Chloramphenicol acetyltransferase-like domain"/>
    <property type="match status" value="1"/>
</dbReference>
<dbReference type="InterPro" id="IPR045851">
    <property type="entry name" value="AMP-bd_C_sf"/>
</dbReference>
<evidence type="ECO:0000313" key="7">
    <source>
        <dbReference type="Proteomes" id="UP000663090"/>
    </source>
</evidence>
<dbReference type="InterPro" id="IPR023213">
    <property type="entry name" value="CAT-like_dom_sf"/>
</dbReference>
<feature type="compositionally biased region" description="Basic residues" evidence="4">
    <location>
        <begin position="416"/>
        <end position="426"/>
    </location>
</feature>
<evidence type="ECO:0000256" key="1">
    <source>
        <dbReference type="ARBA" id="ARBA00001957"/>
    </source>
</evidence>
<evidence type="ECO:0000259" key="5">
    <source>
        <dbReference type="PROSITE" id="PS50075"/>
    </source>
</evidence>
<dbReference type="EMBL" id="CP071091">
    <property type="protein sequence ID" value="QSQ16103.1"/>
    <property type="molecule type" value="Genomic_DNA"/>
</dbReference>
<dbReference type="Pfam" id="PF00668">
    <property type="entry name" value="Condensation"/>
    <property type="match status" value="1"/>
</dbReference>
<dbReference type="Pfam" id="PF00550">
    <property type="entry name" value="PP-binding"/>
    <property type="match status" value="1"/>
</dbReference>
<protein>
    <recommendedName>
        <fullName evidence="5">Carrier domain-containing protein</fullName>
    </recommendedName>
</protein>
<dbReference type="PANTHER" id="PTHR45527">
    <property type="entry name" value="NONRIBOSOMAL PEPTIDE SYNTHETASE"/>
    <property type="match status" value="1"/>
</dbReference>
<dbReference type="SUPFAM" id="SSF56801">
    <property type="entry name" value="Acetyl-CoA synthetase-like"/>
    <property type="match status" value="1"/>
</dbReference>
<dbReference type="SMART" id="SM00823">
    <property type="entry name" value="PKS_PP"/>
    <property type="match status" value="1"/>
</dbReference>
<dbReference type="InterPro" id="IPR009081">
    <property type="entry name" value="PP-bd_ACP"/>
</dbReference>
<dbReference type="SUPFAM" id="SSF47336">
    <property type="entry name" value="ACP-like"/>
    <property type="match status" value="1"/>
</dbReference>
<dbReference type="Gene3D" id="3.30.559.30">
    <property type="entry name" value="Nonribosomal peptide synthetase, condensation domain"/>
    <property type="match status" value="1"/>
</dbReference>
<accession>A0ABX7NII1</accession>
<gene>
    <name evidence="6" type="ORF">JY572_08670</name>
</gene>
<sequence length="439" mass="48593">MVPAALVSLPSFPLSPNGKLDRKALPPPDFAAAASSDADFVEPSSPAQVRLASIFSDVLGLQRVSVHSDFFELGGHSLLATQVVSRIRAAFNVELPLGELFSSPTVALLSERLESLASSRVPALVPVDRTQALPLSFAQQRLWFLDQLQPGNSTYNIPWVLKLSGSLNSDALLQSLRALTQRHEVLRTHFALVDDQPVQLIQDSVLLDMPLVDLSSLSEKDRDAEAQRLIREEAVHSFDLSRGPLVHATLVRLGHDEHLLLATVHHIVSDGWSISVIVRELAAFYRQFVGGEQALLPALPIQYADFSVWQRQWLSGDVLTSEIDWWRQHLEGASPSLELLTDSPRPAVQTYRGAVLPVSLPRELSPCREGPRASARGPLPSWSLLASFQLLLSRLLGPGRCLGRLAHRQPQPLRDRRPHRLLRQHPRLPLPLPGRPFIP</sequence>
<dbReference type="InterPro" id="IPR006162">
    <property type="entry name" value="Ppantetheine_attach_site"/>
</dbReference>
<dbReference type="InterPro" id="IPR001242">
    <property type="entry name" value="Condensation_dom"/>
</dbReference>
<dbReference type="InterPro" id="IPR036736">
    <property type="entry name" value="ACP-like_sf"/>
</dbReference>
<dbReference type="Gene3D" id="3.30.300.30">
    <property type="match status" value="1"/>
</dbReference>
<feature type="compositionally biased region" description="Pro residues" evidence="4">
    <location>
        <begin position="428"/>
        <end position="439"/>
    </location>
</feature>
<dbReference type="PROSITE" id="PS50075">
    <property type="entry name" value="CARRIER"/>
    <property type="match status" value="1"/>
</dbReference>
<keyword evidence="7" id="KW-1185">Reference proteome</keyword>
<evidence type="ECO:0000313" key="6">
    <source>
        <dbReference type="EMBL" id="QSQ16103.1"/>
    </source>
</evidence>
<dbReference type="Gene3D" id="1.10.1200.10">
    <property type="entry name" value="ACP-like"/>
    <property type="match status" value="1"/>
</dbReference>
<evidence type="ECO:0000256" key="4">
    <source>
        <dbReference type="SAM" id="MobiDB-lite"/>
    </source>
</evidence>